<evidence type="ECO:0000313" key="1">
    <source>
        <dbReference type="EMBL" id="ABQ52009.1"/>
    </source>
</evidence>
<keyword evidence="2" id="KW-1185">Reference proteome</keyword>
<dbReference type="InterPro" id="IPR008996">
    <property type="entry name" value="IL1/FGF"/>
</dbReference>
<name>A5IZR8_9BBAC</name>
<sequence length="232" mass="27054">MLTVTLVLFGFFITLVQCAQQPIVILKTQHDMYFCFKSNSIQLSTKTDRNCHPIKFNIHTHNNGLVFNFNNDNSTKCKYMCMDTCNDLYHDNVFYEDDCVFTTMAFNSIDTLSINRGNYSDFIASYAYYFLKMSLSSGARMERLKYLIEVKLEEVRGADTSTKCSMTTSVFKKNSTKICSSTRAEPAYDQHANYGQITIWDKLLSFLGLYEIKEQKNNQTLRYYDYKFNYIS</sequence>
<dbReference type="EMBL" id="DQ288858">
    <property type="protein sequence ID" value="ABQ52009.1"/>
    <property type="molecule type" value="Genomic_DNA"/>
</dbReference>
<protein>
    <submittedName>
        <fullName evidence="1">Fgf-1</fullName>
    </submittedName>
</protein>
<dbReference type="OrthoDB" id="22786at10239"/>
<dbReference type="RefSeq" id="YP_001257017.1">
    <property type="nucleotide sequence ID" value="NC_009503.1"/>
</dbReference>
<organism evidence="1 2">
    <name type="scientific">Spodoptera litura granulovirus</name>
    <dbReference type="NCBI Taxonomy" id="359919"/>
    <lineage>
        <taxon>Viruses</taxon>
        <taxon>Viruses incertae sedis</taxon>
        <taxon>Naldaviricetes</taxon>
        <taxon>Lefavirales</taxon>
        <taxon>Baculoviridae</taxon>
        <taxon>Betabaculovirus</taxon>
        <taxon>Betabaculovirus spliturae</taxon>
    </lineage>
</organism>
<dbReference type="Proteomes" id="UP000202782">
    <property type="component" value="Segment"/>
</dbReference>
<dbReference type="SUPFAM" id="SSF50353">
    <property type="entry name" value="Cytokine"/>
    <property type="match status" value="1"/>
</dbReference>
<gene>
    <name evidence="1" type="primary">fgf-1</name>
    <name evidence="1" type="ORF">SlGVgp066</name>
</gene>
<proteinExistence type="predicted"/>
<accession>A5IZR8</accession>
<dbReference type="KEGG" id="vg:5184183"/>
<dbReference type="GeneID" id="5184183"/>
<reference evidence="1 2" key="1">
    <citation type="journal article" date="2008" name="J. Microbiol.">
        <title>Molecular and phylogenetic characterization of Spodoptera litura granulovirus.</title>
        <authorList>
            <person name="Wang Y."/>
            <person name="Choi J.Y."/>
            <person name="Roh J.Y."/>
            <person name="Woo S.D."/>
            <person name="Jin B.R."/>
            <person name="Je Y.H."/>
        </authorList>
    </citation>
    <scope>NUCLEOTIDE SEQUENCE [LARGE SCALE GENOMIC DNA]</scope>
    <source>
        <strain evidence="1">SlGV-K1</strain>
    </source>
</reference>
<evidence type="ECO:0000313" key="2">
    <source>
        <dbReference type="Proteomes" id="UP000202782"/>
    </source>
</evidence>